<gene>
    <name evidence="3" type="ORF">PHYPSEUDO_002958</name>
</gene>
<dbReference type="EMBL" id="JAGDFM010000156">
    <property type="protein sequence ID" value="KAG7384103.1"/>
    <property type="molecule type" value="Genomic_DNA"/>
</dbReference>
<feature type="domain" description="Autophagy-related protein 13 N-terminal" evidence="2">
    <location>
        <begin position="119"/>
        <end position="235"/>
    </location>
</feature>
<dbReference type="PANTHER" id="PTHR13430">
    <property type="match status" value="1"/>
</dbReference>
<feature type="region of interest" description="Disordered" evidence="1">
    <location>
        <begin position="300"/>
        <end position="359"/>
    </location>
</feature>
<dbReference type="AlphaFoldDB" id="A0A8T1VVX8"/>
<dbReference type="Proteomes" id="UP000694044">
    <property type="component" value="Unassembled WGS sequence"/>
</dbReference>
<name>A0A8T1VVX8_9STRA</name>
<dbReference type="GO" id="GO:0034727">
    <property type="term" value="P:piecemeal microautophagy of the nucleus"/>
    <property type="evidence" value="ECO:0007669"/>
    <property type="project" value="TreeGrafter"/>
</dbReference>
<keyword evidence="4" id="KW-1185">Reference proteome</keyword>
<dbReference type="PANTHER" id="PTHR13430:SF4">
    <property type="entry name" value="AUTOPHAGY-RELATED PROTEIN 13"/>
    <property type="match status" value="1"/>
</dbReference>
<accession>A0A8T1VVX8</accession>
<feature type="region of interest" description="Disordered" evidence="1">
    <location>
        <begin position="1"/>
        <end position="43"/>
    </location>
</feature>
<feature type="compositionally biased region" description="Polar residues" evidence="1">
    <location>
        <begin position="553"/>
        <end position="572"/>
    </location>
</feature>
<evidence type="ECO:0000256" key="1">
    <source>
        <dbReference type="SAM" id="MobiDB-lite"/>
    </source>
</evidence>
<feature type="region of interest" description="Disordered" evidence="1">
    <location>
        <begin position="801"/>
        <end position="830"/>
    </location>
</feature>
<comment type="caution">
    <text evidence="3">The sequence shown here is derived from an EMBL/GenBank/DDBJ whole genome shotgun (WGS) entry which is preliminary data.</text>
</comment>
<evidence type="ECO:0000313" key="4">
    <source>
        <dbReference type="Proteomes" id="UP000694044"/>
    </source>
</evidence>
<dbReference type="Pfam" id="PF10033">
    <property type="entry name" value="ATG13"/>
    <property type="match status" value="1"/>
</dbReference>
<dbReference type="InterPro" id="IPR040182">
    <property type="entry name" value="ATG13"/>
</dbReference>
<reference evidence="3" key="1">
    <citation type="submission" date="2021-02" db="EMBL/GenBank/DDBJ databases">
        <authorList>
            <person name="Palmer J.M."/>
        </authorList>
    </citation>
    <scope>NUCLEOTIDE SEQUENCE</scope>
    <source>
        <strain evidence="3">SCRP734</strain>
    </source>
</reference>
<dbReference type="OrthoDB" id="70161at2759"/>
<feature type="region of interest" description="Disordered" evidence="1">
    <location>
        <begin position="758"/>
        <end position="778"/>
    </location>
</feature>
<proteinExistence type="predicted"/>
<feature type="compositionally biased region" description="Low complexity" evidence="1">
    <location>
        <begin position="758"/>
        <end position="773"/>
    </location>
</feature>
<feature type="compositionally biased region" description="Low complexity" evidence="1">
    <location>
        <begin position="801"/>
        <end position="812"/>
    </location>
</feature>
<dbReference type="GO" id="GO:1990316">
    <property type="term" value="C:Atg1/ULK1 kinase complex"/>
    <property type="evidence" value="ECO:0007669"/>
    <property type="project" value="InterPro"/>
</dbReference>
<feature type="region of interest" description="Disordered" evidence="1">
    <location>
        <begin position="706"/>
        <end position="737"/>
    </location>
</feature>
<dbReference type="GO" id="GO:0000423">
    <property type="term" value="P:mitophagy"/>
    <property type="evidence" value="ECO:0007669"/>
    <property type="project" value="TreeGrafter"/>
</dbReference>
<feature type="compositionally biased region" description="Polar residues" evidence="1">
    <location>
        <begin position="327"/>
        <end position="339"/>
    </location>
</feature>
<evidence type="ECO:0000259" key="2">
    <source>
        <dbReference type="Pfam" id="PF10033"/>
    </source>
</evidence>
<organism evidence="3 4">
    <name type="scientific">Phytophthora pseudosyringae</name>
    <dbReference type="NCBI Taxonomy" id="221518"/>
    <lineage>
        <taxon>Eukaryota</taxon>
        <taxon>Sar</taxon>
        <taxon>Stramenopiles</taxon>
        <taxon>Oomycota</taxon>
        <taxon>Peronosporomycetes</taxon>
        <taxon>Peronosporales</taxon>
        <taxon>Peronosporaceae</taxon>
        <taxon>Phytophthora</taxon>
    </lineage>
</organism>
<evidence type="ECO:0000313" key="3">
    <source>
        <dbReference type="EMBL" id="KAG7384103.1"/>
    </source>
</evidence>
<feature type="compositionally biased region" description="Polar residues" evidence="1">
    <location>
        <begin position="464"/>
        <end position="481"/>
    </location>
</feature>
<dbReference type="GO" id="GO:0005829">
    <property type="term" value="C:cytosol"/>
    <property type="evidence" value="ECO:0007669"/>
    <property type="project" value="TreeGrafter"/>
</dbReference>
<sequence>MLSSVDLSPSGGATHPAPQQFSASGGHYNARYAAPPPRSSTGRAKTEQVVLEFLYKAAELIVQSRVNFQAEPALRRGSRRARFNLDIEEVQAVRDAMAAWKEDVRLPLAIDVFWDADGHKVLLERWSVTFAADGDGPNAHLSSTHDVIQQLKEVCKRISVLLRALFSFMRQLPAHRLFAQSYPSMLSYTMHAAPASDATRAFEAQRVATSGYSFIPIATPFGLLKVAAVYRRDCDPFAERQEQAAPSRLFQDNFIIQDYVPGSPELTPASAPVPSRTAAAMADSPMRVTDLRTDSFVPVSDAEQFGGDGGVLQRRRSSPRSIPMAAATSQQQFSGTGPVSDSRADNEVRPQPGMSKPMAIPRVSSKAGIAAAGGRDAGAGTGYGEEQSDGKLIQHAHSYGGEHDVRLRGAAANPNVTAAPYGYGNVAIEREQQLLTSSPSLAFQQRQQQLWEGTSRQDTESGMHVSQLSFHDEPPTSNSNAAYHRLSTPPRHPKTVSLLRNSRTSPGLPHKPFLGGNESHPKPGSLDSFTLDSGLPSQRRRKSSFSGAFVSESAESGATSGQPASPFTENDSVPNEMAQEATAIPAKTEAIAIRPSSKQHSAADGMTMFSASPPFQANPCELLSTSPGYAYSKSQLRSGSSNVPTVITTDQFQMGLHGAKRSSSAGLMSARKRGFSPDFGDSGVTAWGISPDTPDAFGLAVVDGAGSSSGGRPRFLSLSGSADTGGESSYGRGDDLDADGTDMMLPFAIGDGSTIGSSATTAADSVSTGAGSALNRSSRASLDTASVGNFLHQLKNAPRLSTSASALTPSTSRGEADNASGNKQEVAAPSSIFDDELAGFRSLRDELAQVL</sequence>
<dbReference type="GO" id="GO:0034497">
    <property type="term" value="P:protein localization to phagophore assembly site"/>
    <property type="evidence" value="ECO:0007669"/>
    <property type="project" value="TreeGrafter"/>
</dbReference>
<protein>
    <recommendedName>
        <fullName evidence="2">Autophagy-related protein 13 N-terminal domain-containing protein</fullName>
    </recommendedName>
</protein>
<dbReference type="InterPro" id="IPR018731">
    <property type="entry name" value="Atg13_N"/>
</dbReference>
<dbReference type="GO" id="GO:0000407">
    <property type="term" value="C:phagophore assembly site"/>
    <property type="evidence" value="ECO:0007669"/>
    <property type="project" value="TreeGrafter"/>
</dbReference>
<feature type="region of interest" description="Disordered" evidence="1">
    <location>
        <begin position="446"/>
        <end position="572"/>
    </location>
</feature>